<sequence length="94" mass="9959">MSSKTTMWIVVAIIAIALGYYFYSGGNITSEMKFGAQDNVVLTPVPGETSSSDEIIDYVVDGLSNDEKATTNASIDGASVPSQVEVVDSLNTNF</sequence>
<organism evidence="2 3">
    <name type="scientific">Candidatus Lloydbacteria bacterium RIFCSPHIGHO2_01_FULL_41_20</name>
    <dbReference type="NCBI Taxonomy" id="1798657"/>
    <lineage>
        <taxon>Bacteria</taxon>
        <taxon>Candidatus Lloydiibacteriota</taxon>
    </lineage>
</organism>
<evidence type="ECO:0000256" key="1">
    <source>
        <dbReference type="SAM" id="Phobius"/>
    </source>
</evidence>
<comment type="caution">
    <text evidence="2">The sequence shown here is derived from an EMBL/GenBank/DDBJ whole genome shotgun (WGS) entry which is preliminary data.</text>
</comment>
<name>A0A1G2CTH0_9BACT</name>
<evidence type="ECO:0000313" key="3">
    <source>
        <dbReference type="Proteomes" id="UP000178841"/>
    </source>
</evidence>
<keyword evidence="1" id="KW-1133">Transmembrane helix</keyword>
<gene>
    <name evidence="2" type="ORF">A2648_01550</name>
</gene>
<reference evidence="2 3" key="1">
    <citation type="journal article" date="2016" name="Nat. Commun.">
        <title>Thousands of microbial genomes shed light on interconnected biogeochemical processes in an aquifer system.</title>
        <authorList>
            <person name="Anantharaman K."/>
            <person name="Brown C.T."/>
            <person name="Hug L.A."/>
            <person name="Sharon I."/>
            <person name="Castelle C.J."/>
            <person name="Probst A.J."/>
            <person name="Thomas B.C."/>
            <person name="Singh A."/>
            <person name="Wilkins M.J."/>
            <person name="Karaoz U."/>
            <person name="Brodie E.L."/>
            <person name="Williams K.H."/>
            <person name="Hubbard S.S."/>
            <person name="Banfield J.F."/>
        </authorList>
    </citation>
    <scope>NUCLEOTIDE SEQUENCE [LARGE SCALE GENOMIC DNA]</scope>
</reference>
<dbReference type="STRING" id="1798657.A2648_01550"/>
<dbReference type="Proteomes" id="UP000178841">
    <property type="component" value="Unassembled WGS sequence"/>
</dbReference>
<proteinExistence type="predicted"/>
<keyword evidence="1" id="KW-0472">Membrane</keyword>
<evidence type="ECO:0000313" key="2">
    <source>
        <dbReference type="EMBL" id="OGZ04502.1"/>
    </source>
</evidence>
<protein>
    <submittedName>
        <fullName evidence="2">Uncharacterized protein</fullName>
    </submittedName>
</protein>
<accession>A0A1G2CTH0</accession>
<feature type="transmembrane region" description="Helical" evidence="1">
    <location>
        <begin position="6"/>
        <end position="23"/>
    </location>
</feature>
<dbReference type="AlphaFoldDB" id="A0A1G2CTH0"/>
<dbReference type="EMBL" id="MHLH01000005">
    <property type="protein sequence ID" value="OGZ04502.1"/>
    <property type="molecule type" value="Genomic_DNA"/>
</dbReference>
<keyword evidence="1" id="KW-0812">Transmembrane</keyword>